<accession>A0ABV2DHD1</accession>
<keyword evidence="3" id="KW-1185">Reference proteome</keyword>
<proteinExistence type="predicted"/>
<dbReference type="RefSeq" id="WP_354461411.1">
    <property type="nucleotide sequence ID" value="NZ_JBEWSZ010000001.1"/>
</dbReference>
<evidence type="ECO:0000313" key="2">
    <source>
        <dbReference type="EMBL" id="MET2829475.1"/>
    </source>
</evidence>
<dbReference type="Proteomes" id="UP001548832">
    <property type="component" value="Unassembled WGS sequence"/>
</dbReference>
<gene>
    <name evidence="2" type="ORF">ABVQ20_21115</name>
</gene>
<evidence type="ECO:0000313" key="3">
    <source>
        <dbReference type="Proteomes" id="UP001548832"/>
    </source>
</evidence>
<dbReference type="EMBL" id="JBEWSZ010000001">
    <property type="protein sequence ID" value="MET2829475.1"/>
    <property type="molecule type" value="Genomic_DNA"/>
</dbReference>
<reference evidence="2 3" key="1">
    <citation type="submission" date="2024-06" db="EMBL/GenBank/DDBJ databases">
        <authorList>
            <person name="Kim D.-U."/>
        </authorList>
    </citation>
    <scope>NUCLEOTIDE SEQUENCE [LARGE SCALE GENOMIC DNA]</scope>
    <source>
        <strain evidence="2 3">KACC15460</strain>
    </source>
</reference>
<sequence length="114" mass="12736">MSSAMGRELARNGKRVEKKHAVCQQRQRRYLLTDRTQGGSTIMADRTVAELSQKIAQAREVIAHLMDKAAFNGAEAHRALEYFGGDAFDSNFLPWPHHGDEGLRPEDLNAANDD</sequence>
<feature type="region of interest" description="Disordered" evidence="1">
    <location>
        <begin position="1"/>
        <end position="22"/>
    </location>
</feature>
<name>A0ABV2DHD1_9HYPH</name>
<organism evidence="2 3">
    <name type="scientific">Mesorhizobium shangrilense</name>
    <dbReference type="NCBI Taxonomy" id="460060"/>
    <lineage>
        <taxon>Bacteria</taxon>
        <taxon>Pseudomonadati</taxon>
        <taxon>Pseudomonadota</taxon>
        <taxon>Alphaproteobacteria</taxon>
        <taxon>Hyphomicrobiales</taxon>
        <taxon>Phyllobacteriaceae</taxon>
        <taxon>Mesorhizobium</taxon>
    </lineage>
</organism>
<comment type="caution">
    <text evidence="2">The sequence shown here is derived from an EMBL/GenBank/DDBJ whole genome shotgun (WGS) entry which is preliminary data.</text>
</comment>
<evidence type="ECO:0000256" key="1">
    <source>
        <dbReference type="SAM" id="MobiDB-lite"/>
    </source>
</evidence>
<protein>
    <submittedName>
        <fullName evidence="2">Uncharacterized protein</fullName>
    </submittedName>
</protein>